<sequence length="1234" mass="137006">MAVLVNQSSNEMEQPFASRDKGFGHQDIPTAQQMDVLSFGSADMLNSSELMNFDSFSTWFNTPSPTDLLFSQYGLTHPPEPRAGLTHINELSGKRRRVINQTIPRSLSHSLDEKMLKALSLFIESSSGSGDSILAQIWTPIKAGDQYILSTCDQAYLLDPRLSNYREVSRKFTFASKPNQCSSSPGLPGRVFISGVREWTSNVRYYKRDEYLRMKHAVDNEVRGSIAIPILEEASGTSCCAVMELVTSKEKHDFDKEMESVCRALQAVNLRTSEIPRPQYLSSNQREALAEIKDVLRAVCHAHKLPLALAWLPCSNGPNSLVLCVEETACYVNDMEMEGFVKACLEHCLREKEGIVGKAFVSNQPSFASDVKVYDIGEYPLVHHARKYGLNAAVAIKLRSTYTGEDDYVLELFLPISMKGSLEQQLLLDSLSGTLQRICRTLRTVSDVGATKNEVGREISNFPQTTCAGNFQTILLDSELNSTSDMSSDKDNFEQDMSKARTPEKKKSTTEKNVTLSVLQQHFSGSLKDAAKSLGVCPTTLKRICRQHGIIRWPSRKINKVNRSLRKIQTVLDSVQGVEGGLRFDSARGEFVAAGPTPKGPSSNGNNACEDTSFELLKAKSVDNAVKLEDDIITNDSFMDASGQQWDWMAEQSGFSGKLSSPVTDGMETTIRSMSDSSNSSGAVVLGSSSTSMDDRNQTRTQGESGSRTLTIKATYREDTIRFKFESSAGCSQLYKEVSKRFKLQEGSFQLKYLDDEEEWVLMVTDSDLQECLEILYGMGKHTVKFLVRDLPAPIGSSGGSNGYLGTAKVTMAIKPLSIFVVFFIFFLVISDMPEIEAQDSKCLREYGGDVGFGFCAPRIFPTFCYTRCRENKGAKGGRCRWGQGTNMAFATKSVSSFAIIFILVLVIFEVPEIEAQDDECLKEYGGDVGFSFCAPEIFPSFCYTNCRKDKGALGGTCIWGDSDVKCLCDYCSDIPNGKILRGHESSGLTIIWASISLQEHPKILQKLEAYIIPKGWKVMTWFMKRSLSREKSCQARDSNFSSSLTIEDGFSYASFEAVGYDFNTIELSQLVRRVPFFDSKTMHWSGVNAYKPEISEQRKRSSLPLTQVHQGTNEAPEIEAQDSECLKEYGGNVGFGFCAPRTFPTICYIRCREDKDAKGGRCITGDAGAFDFKCLCDYCSDKPNDQILHEVPEIKAQDSECLKEYGGNVGFNFCAPRIYPSDEISHQILSGGI</sequence>
<keyword evidence="7" id="KW-0804">Transcription</keyword>
<feature type="compositionally biased region" description="Basic and acidic residues" evidence="10">
    <location>
        <begin position="487"/>
        <end position="510"/>
    </location>
</feature>
<accession>A0ABQ8D605</accession>
<evidence type="ECO:0000256" key="3">
    <source>
        <dbReference type="ARBA" id="ARBA00022529"/>
    </source>
</evidence>
<dbReference type="Pfam" id="PF22922">
    <property type="entry name" value="GAF_NLP"/>
    <property type="match status" value="1"/>
</dbReference>
<feature type="region of interest" description="Disordered" evidence="10">
    <location>
        <begin position="670"/>
        <end position="707"/>
    </location>
</feature>
<dbReference type="InterPro" id="IPR003035">
    <property type="entry name" value="RWP-RK_dom"/>
</dbReference>
<protein>
    <submittedName>
        <fullName evidence="13">Uncharacterized protein</fullName>
    </submittedName>
</protein>
<comment type="similarity">
    <text evidence="9">Belongs to the DEFL family. Protease inhibitor I18 (RTI/MTI-2) subfamily.</text>
</comment>
<dbReference type="Pfam" id="PF00537">
    <property type="entry name" value="Toxin_3"/>
    <property type="match status" value="3"/>
</dbReference>
<evidence type="ECO:0000256" key="8">
    <source>
        <dbReference type="ARBA" id="ARBA00023242"/>
    </source>
</evidence>
<evidence type="ECO:0000256" key="6">
    <source>
        <dbReference type="ARBA" id="ARBA00023125"/>
    </source>
</evidence>
<evidence type="ECO:0000256" key="4">
    <source>
        <dbReference type="ARBA" id="ARBA00022577"/>
    </source>
</evidence>
<keyword evidence="3" id="KW-0929">Antimicrobial</keyword>
<name>A0ABQ8D605_BRANA</name>
<evidence type="ECO:0000313" key="14">
    <source>
        <dbReference type="Proteomes" id="UP000824890"/>
    </source>
</evidence>
<dbReference type="SUPFAM" id="SSF54277">
    <property type="entry name" value="CAD &amp; PB1 domains"/>
    <property type="match status" value="1"/>
</dbReference>
<evidence type="ECO:0000259" key="12">
    <source>
        <dbReference type="PROSITE" id="PS51745"/>
    </source>
</evidence>
<dbReference type="InterPro" id="IPR045012">
    <property type="entry name" value="NLP"/>
</dbReference>
<comment type="caution">
    <text evidence="13">The sequence shown here is derived from an EMBL/GenBank/DDBJ whole genome shotgun (WGS) entry which is preliminary data.</text>
</comment>
<keyword evidence="5" id="KW-0805">Transcription regulation</keyword>
<comment type="subcellular location">
    <subcellularLocation>
        <location evidence="1">Secreted</location>
    </subcellularLocation>
</comment>
<dbReference type="SMART" id="SM00666">
    <property type="entry name" value="PB1"/>
    <property type="match status" value="1"/>
</dbReference>
<dbReference type="InterPro" id="IPR053793">
    <property type="entry name" value="PB1-like"/>
</dbReference>
<dbReference type="Proteomes" id="UP000824890">
    <property type="component" value="Unassembled WGS sequence"/>
</dbReference>
<dbReference type="Pfam" id="PF02042">
    <property type="entry name" value="RWP-RK"/>
    <property type="match status" value="1"/>
</dbReference>
<keyword evidence="14" id="KW-1185">Reference proteome</keyword>
<evidence type="ECO:0000313" key="13">
    <source>
        <dbReference type="EMBL" id="KAH0924809.1"/>
    </source>
</evidence>
<evidence type="ECO:0000256" key="9">
    <source>
        <dbReference type="ARBA" id="ARBA00038027"/>
    </source>
</evidence>
<dbReference type="EMBL" id="JAGKQM010000005">
    <property type="protein sequence ID" value="KAH0924809.1"/>
    <property type="molecule type" value="Genomic_DNA"/>
</dbReference>
<evidence type="ECO:0000259" key="11">
    <source>
        <dbReference type="PROSITE" id="PS51519"/>
    </source>
</evidence>
<dbReference type="InterPro" id="IPR002061">
    <property type="entry name" value="Scorpion_toxinL/defensin"/>
</dbReference>
<dbReference type="PROSITE" id="PS51519">
    <property type="entry name" value="RWP_RK"/>
    <property type="match status" value="1"/>
</dbReference>
<feature type="domain" description="PB1" evidence="12">
    <location>
        <begin position="709"/>
        <end position="791"/>
    </location>
</feature>
<organism evidence="13 14">
    <name type="scientific">Brassica napus</name>
    <name type="common">Rape</name>
    <dbReference type="NCBI Taxonomy" id="3708"/>
    <lineage>
        <taxon>Eukaryota</taxon>
        <taxon>Viridiplantae</taxon>
        <taxon>Streptophyta</taxon>
        <taxon>Embryophyta</taxon>
        <taxon>Tracheophyta</taxon>
        <taxon>Spermatophyta</taxon>
        <taxon>Magnoliopsida</taxon>
        <taxon>eudicotyledons</taxon>
        <taxon>Gunneridae</taxon>
        <taxon>Pentapetalae</taxon>
        <taxon>rosids</taxon>
        <taxon>malvids</taxon>
        <taxon>Brassicales</taxon>
        <taxon>Brassicaceae</taxon>
        <taxon>Brassiceae</taxon>
        <taxon>Brassica</taxon>
    </lineage>
</organism>
<dbReference type="Pfam" id="PF00564">
    <property type="entry name" value="PB1"/>
    <property type="match status" value="1"/>
</dbReference>
<evidence type="ECO:0000256" key="2">
    <source>
        <dbReference type="ARBA" id="ARBA00022525"/>
    </source>
</evidence>
<dbReference type="Gene3D" id="3.30.30.10">
    <property type="entry name" value="Knottin, scorpion toxin-like"/>
    <property type="match status" value="4"/>
</dbReference>
<evidence type="ECO:0000256" key="1">
    <source>
        <dbReference type="ARBA" id="ARBA00004613"/>
    </source>
</evidence>
<dbReference type="SUPFAM" id="SSF57095">
    <property type="entry name" value="Scorpion toxin-like"/>
    <property type="match status" value="4"/>
</dbReference>
<dbReference type="InterPro" id="IPR003614">
    <property type="entry name" value="Knottins"/>
</dbReference>
<keyword evidence="2" id="KW-0964">Secreted</keyword>
<keyword evidence="4" id="KW-0295">Fungicide</keyword>
<keyword evidence="6" id="KW-0238">DNA-binding</keyword>
<dbReference type="PANTHER" id="PTHR32002:SF64">
    <property type="entry name" value="RWP-RK DOMAIN-CONTAINING PROTEIN"/>
    <property type="match status" value="1"/>
</dbReference>
<evidence type="ECO:0000256" key="7">
    <source>
        <dbReference type="ARBA" id="ARBA00023163"/>
    </source>
</evidence>
<feature type="domain" description="RWP-RK" evidence="11">
    <location>
        <begin position="500"/>
        <end position="581"/>
    </location>
</feature>
<dbReference type="CDD" id="cd06407">
    <property type="entry name" value="PB1_NLP"/>
    <property type="match status" value="1"/>
</dbReference>
<feature type="compositionally biased region" description="Polar residues" evidence="10">
    <location>
        <begin position="670"/>
        <end position="692"/>
    </location>
</feature>
<dbReference type="SMART" id="SM00505">
    <property type="entry name" value="Knot1"/>
    <property type="match status" value="3"/>
</dbReference>
<dbReference type="InterPro" id="IPR000270">
    <property type="entry name" value="PB1_dom"/>
</dbReference>
<dbReference type="Gene3D" id="3.10.20.90">
    <property type="entry name" value="Phosphatidylinositol 3-kinase Catalytic Subunit, Chain A, domain 1"/>
    <property type="match status" value="1"/>
</dbReference>
<feature type="region of interest" description="Disordered" evidence="10">
    <location>
        <begin position="482"/>
        <end position="512"/>
    </location>
</feature>
<gene>
    <name evidence="13" type="ORF">HID58_017065</name>
</gene>
<keyword evidence="8" id="KW-0539">Nucleus</keyword>
<dbReference type="InterPro" id="IPR055081">
    <property type="entry name" value="NLP1-9_GAF"/>
</dbReference>
<dbReference type="PANTHER" id="PTHR32002">
    <property type="entry name" value="PROTEIN NLP8"/>
    <property type="match status" value="1"/>
</dbReference>
<reference evidence="13 14" key="1">
    <citation type="submission" date="2021-05" db="EMBL/GenBank/DDBJ databases">
        <title>Genome Assembly of Synthetic Allotetraploid Brassica napus Reveals Homoeologous Exchanges between Subgenomes.</title>
        <authorList>
            <person name="Davis J.T."/>
        </authorList>
    </citation>
    <scope>NUCLEOTIDE SEQUENCE [LARGE SCALE GENOMIC DNA]</scope>
    <source>
        <strain evidence="14">cv. Da-Ae</strain>
        <tissue evidence="13">Seedling</tissue>
    </source>
</reference>
<proteinExistence type="inferred from homology"/>
<evidence type="ECO:0000256" key="10">
    <source>
        <dbReference type="SAM" id="MobiDB-lite"/>
    </source>
</evidence>
<dbReference type="PROSITE" id="PS51745">
    <property type="entry name" value="PB1"/>
    <property type="match status" value="1"/>
</dbReference>
<dbReference type="InterPro" id="IPR036574">
    <property type="entry name" value="Scorpion_toxin-like_sf"/>
</dbReference>
<dbReference type="InterPro" id="IPR034891">
    <property type="entry name" value="PB1_NLP"/>
</dbReference>
<evidence type="ECO:0000256" key="5">
    <source>
        <dbReference type="ARBA" id="ARBA00023015"/>
    </source>
</evidence>